<dbReference type="Pfam" id="PF13356">
    <property type="entry name" value="Arm-DNA-bind_3"/>
    <property type="match status" value="1"/>
</dbReference>
<feature type="domain" description="Integrase DNA-binding" evidence="3">
    <location>
        <begin position="3"/>
        <end position="65"/>
    </location>
</feature>
<evidence type="ECO:0000313" key="4">
    <source>
        <dbReference type="EMBL" id="RBP61189.1"/>
    </source>
</evidence>
<proteinExistence type="inferred from homology"/>
<keyword evidence="5" id="KW-1185">Reference proteome</keyword>
<evidence type="ECO:0000256" key="1">
    <source>
        <dbReference type="ARBA" id="ARBA00008857"/>
    </source>
</evidence>
<name>A0A366I365_9GAMM</name>
<dbReference type="PANTHER" id="PTHR30629:SF9">
    <property type="entry name" value="PROTEIN INTB-RELATED"/>
    <property type="match status" value="1"/>
</dbReference>
<dbReference type="GO" id="GO:0015074">
    <property type="term" value="P:DNA integration"/>
    <property type="evidence" value="ECO:0007669"/>
    <property type="project" value="UniProtKB-KW"/>
</dbReference>
<organism evidence="4 5">
    <name type="scientific">Brenneria salicis ATCC 15712 = DSM 30166</name>
    <dbReference type="NCBI Taxonomy" id="714314"/>
    <lineage>
        <taxon>Bacteria</taxon>
        <taxon>Pseudomonadati</taxon>
        <taxon>Pseudomonadota</taxon>
        <taxon>Gammaproteobacteria</taxon>
        <taxon>Enterobacterales</taxon>
        <taxon>Pectobacteriaceae</taxon>
        <taxon>Brenneria</taxon>
    </lineage>
</organism>
<dbReference type="AlphaFoldDB" id="A0A366I365"/>
<gene>
    <name evidence="4" type="ORF">DES54_12646</name>
</gene>
<sequence>MSLNDSKIRNLKSSANTFKVSDSHGLYILLNPGGSRLWYLKYCIDGKASRLSLGAYPDVFLADAR</sequence>
<protein>
    <submittedName>
        <fullName evidence="4">Uncharacterized protein DUF4102</fullName>
    </submittedName>
</protein>
<accession>A0A366I365</accession>
<dbReference type="EMBL" id="QNRY01000026">
    <property type="protein sequence ID" value="RBP61189.1"/>
    <property type="molecule type" value="Genomic_DNA"/>
</dbReference>
<keyword evidence="2" id="KW-0229">DNA integration</keyword>
<evidence type="ECO:0000259" key="3">
    <source>
        <dbReference type="Pfam" id="PF13356"/>
    </source>
</evidence>
<evidence type="ECO:0000313" key="5">
    <source>
        <dbReference type="Proteomes" id="UP000253046"/>
    </source>
</evidence>
<comment type="similarity">
    <text evidence="1">Belongs to the 'phage' integrase family.</text>
</comment>
<dbReference type="InterPro" id="IPR050808">
    <property type="entry name" value="Phage_Integrase"/>
</dbReference>
<evidence type="ECO:0000256" key="2">
    <source>
        <dbReference type="ARBA" id="ARBA00022908"/>
    </source>
</evidence>
<dbReference type="Proteomes" id="UP000253046">
    <property type="component" value="Unassembled WGS sequence"/>
</dbReference>
<dbReference type="InterPro" id="IPR025166">
    <property type="entry name" value="Integrase_DNA_bind_dom"/>
</dbReference>
<dbReference type="Gene3D" id="3.30.160.390">
    <property type="entry name" value="Integrase, DNA-binding domain"/>
    <property type="match status" value="1"/>
</dbReference>
<comment type="caution">
    <text evidence="4">The sequence shown here is derived from an EMBL/GenBank/DDBJ whole genome shotgun (WGS) entry which is preliminary data.</text>
</comment>
<dbReference type="PANTHER" id="PTHR30629">
    <property type="entry name" value="PROPHAGE INTEGRASE"/>
    <property type="match status" value="1"/>
</dbReference>
<dbReference type="InterPro" id="IPR038488">
    <property type="entry name" value="Integrase_DNA-bd_sf"/>
</dbReference>
<reference evidence="4 5" key="1">
    <citation type="submission" date="2018-06" db="EMBL/GenBank/DDBJ databases">
        <title>Genomic Encyclopedia of Type Strains, Phase IV (KMG-IV): sequencing the most valuable type-strain genomes for metagenomic binning, comparative biology and taxonomic classification.</title>
        <authorList>
            <person name="Goeker M."/>
        </authorList>
    </citation>
    <scope>NUCLEOTIDE SEQUENCE [LARGE SCALE GENOMIC DNA]</scope>
    <source>
        <strain evidence="4 5">DSM 30166</strain>
    </source>
</reference>